<dbReference type="Proteomes" id="UP000287233">
    <property type="component" value="Chromosome"/>
</dbReference>
<dbReference type="Gene3D" id="3.40.50.1450">
    <property type="entry name" value="HybD-like"/>
    <property type="match status" value="1"/>
</dbReference>
<protein>
    <recommendedName>
        <fullName evidence="3">Hydrogenase maturation protease</fullName>
    </recommendedName>
</protein>
<dbReference type="GO" id="GO:0008047">
    <property type="term" value="F:enzyme activator activity"/>
    <property type="evidence" value="ECO:0007669"/>
    <property type="project" value="InterPro"/>
</dbReference>
<dbReference type="NCBIfam" id="TIGR00072">
    <property type="entry name" value="hydrog_prot"/>
    <property type="match status" value="1"/>
</dbReference>
<sequence>MILIIGLGHPLRRDDAVGLWVASRLSNTGDLKVVGAQDLTPELIPQVAVADLVIFVDSRVGSGPVRWEQIRPGERPALTHAFTPRGLLAWAEHLFGRAPEAWLVTVPARDLSLGEGLSPRTRRAAEALVGRLRAYLGGRESP</sequence>
<evidence type="ECO:0000313" key="2">
    <source>
        <dbReference type="Proteomes" id="UP000287233"/>
    </source>
</evidence>
<dbReference type="PANTHER" id="PTHR30302:SF5">
    <property type="entry name" value="SLR1876 PROTEIN"/>
    <property type="match status" value="1"/>
</dbReference>
<dbReference type="SUPFAM" id="SSF53163">
    <property type="entry name" value="HybD-like"/>
    <property type="match status" value="1"/>
</dbReference>
<evidence type="ECO:0008006" key="3">
    <source>
        <dbReference type="Google" id="ProtNLM"/>
    </source>
</evidence>
<dbReference type="GO" id="GO:0016485">
    <property type="term" value="P:protein processing"/>
    <property type="evidence" value="ECO:0007669"/>
    <property type="project" value="TreeGrafter"/>
</dbReference>
<proteinExistence type="predicted"/>
<accession>A0A410FUR2</accession>
<reference evidence="2" key="1">
    <citation type="submission" date="2018-12" db="EMBL/GenBank/DDBJ databases">
        <title>Complete genome sequence of an uncultured bacterium of the candidate phylum Bipolaricaulota.</title>
        <authorList>
            <person name="Kadnikov V.V."/>
            <person name="Mardanov A.V."/>
            <person name="Beletsky A.V."/>
            <person name="Frank Y.A."/>
            <person name="Karnachuk O.V."/>
            <person name="Ravin N.V."/>
        </authorList>
    </citation>
    <scope>NUCLEOTIDE SEQUENCE [LARGE SCALE GENOMIC DNA]</scope>
</reference>
<dbReference type="InterPro" id="IPR000671">
    <property type="entry name" value="Peptidase_A31"/>
</dbReference>
<evidence type="ECO:0000313" key="1">
    <source>
        <dbReference type="EMBL" id="QAA76865.1"/>
    </source>
</evidence>
<dbReference type="GO" id="GO:0004175">
    <property type="term" value="F:endopeptidase activity"/>
    <property type="evidence" value="ECO:0007669"/>
    <property type="project" value="TreeGrafter"/>
</dbReference>
<dbReference type="InterPro" id="IPR023430">
    <property type="entry name" value="Pept_HybD-like_dom_sf"/>
</dbReference>
<dbReference type="EMBL" id="CP034928">
    <property type="protein sequence ID" value="QAA76865.1"/>
    <property type="molecule type" value="Genomic_DNA"/>
</dbReference>
<gene>
    <name evidence="1" type="ORF">BIP78_1099</name>
</gene>
<dbReference type="AlphaFoldDB" id="A0A410FUR2"/>
<organism evidence="1 2">
    <name type="scientific">Bipolaricaulis sibiricus</name>
    <dbReference type="NCBI Taxonomy" id="2501609"/>
    <lineage>
        <taxon>Bacteria</taxon>
        <taxon>Candidatus Bipolaricaulota</taxon>
        <taxon>Candidatus Bipolaricaulia</taxon>
        <taxon>Candidatus Bipolaricaulales</taxon>
        <taxon>Candidatus Bipolaricaulaceae</taxon>
        <taxon>Candidatus Bipolaricaulis</taxon>
    </lineage>
</organism>
<name>A0A410FUR2_BIPS1</name>
<dbReference type="KEGG" id="bih:BIP78_1099"/>
<dbReference type="PANTHER" id="PTHR30302">
    <property type="entry name" value="HYDROGENASE 1 MATURATION PROTEASE"/>
    <property type="match status" value="1"/>
</dbReference>